<keyword evidence="5" id="KW-1185">Reference proteome</keyword>
<proteinExistence type="inferred from homology"/>
<evidence type="ECO:0000256" key="1">
    <source>
        <dbReference type="ARBA" id="ARBA00010282"/>
    </source>
</evidence>
<evidence type="ECO:0000259" key="3">
    <source>
        <dbReference type="Pfam" id="PF02657"/>
    </source>
</evidence>
<dbReference type="Pfam" id="PF02657">
    <property type="entry name" value="SufE"/>
    <property type="match status" value="1"/>
</dbReference>
<feature type="domain" description="Fe-S metabolism associated" evidence="3">
    <location>
        <begin position="19"/>
        <end position="138"/>
    </location>
</feature>
<feature type="compositionally biased region" description="Gly residues" evidence="2">
    <location>
        <begin position="193"/>
        <end position="209"/>
    </location>
</feature>
<dbReference type="Gene3D" id="3.90.1010.10">
    <property type="match status" value="1"/>
</dbReference>
<feature type="compositionally biased region" description="Gly residues" evidence="2">
    <location>
        <begin position="157"/>
        <end position="170"/>
    </location>
</feature>
<accession>A0A1X6P0S2</accession>
<evidence type="ECO:0000256" key="2">
    <source>
        <dbReference type="SAM" id="MobiDB-lite"/>
    </source>
</evidence>
<evidence type="ECO:0000313" key="5">
    <source>
        <dbReference type="Proteomes" id="UP000218209"/>
    </source>
</evidence>
<dbReference type="AlphaFoldDB" id="A0A1X6P0S2"/>
<dbReference type="OrthoDB" id="1872at2759"/>
<dbReference type="EMBL" id="KV918946">
    <property type="protein sequence ID" value="OSX74469.1"/>
    <property type="molecule type" value="Genomic_DNA"/>
</dbReference>
<dbReference type="PANTHER" id="PTHR43597:SF5">
    <property type="entry name" value="SUFE-LIKE PROTEIN 2, CHLOROPLASTIC"/>
    <property type="match status" value="1"/>
</dbReference>
<dbReference type="SUPFAM" id="SSF82649">
    <property type="entry name" value="SufE/NifU"/>
    <property type="match status" value="1"/>
</dbReference>
<reference evidence="4 5" key="1">
    <citation type="submission" date="2017-03" db="EMBL/GenBank/DDBJ databases">
        <title>WGS assembly of Porphyra umbilicalis.</title>
        <authorList>
            <person name="Brawley S.H."/>
            <person name="Blouin N.A."/>
            <person name="Ficko-Blean E."/>
            <person name="Wheeler G.L."/>
            <person name="Lohr M."/>
            <person name="Goodson H.V."/>
            <person name="Jenkins J.W."/>
            <person name="Blaby-Haas C.E."/>
            <person name="Helliwell K.E."/>
            <person name="Chan C."/>
            <person name="Marriage T."/>
            <person name="Bhattacharya D."/>
            <person name="Klein A.S."/>
            <person name="Badis Y."/>
            <person name="Brodie J."/>
            <person name="Cao Y."/>
            <person name="Collen J."/>
            <person name="Dittami S.M."/>
            <person name="Gachon C.M."/>
            <person name="Green B.R."/>
            <person name="Karpowicz S."/>
            <person name="Kim J.W."/>
            <person name="Kudahl U."/>
            <person name="Lin S."/>
            <person name="Michel G."/>
            <person name="Mittag M."/>
            <person name="Olson B.J."/>
            <person name="Pangilinan J."/>
            <person name="Peng Y."/>
            <person name="Qiu H."/>
            <person name="Shu S."/>
            <person name="Singer J.T."/>
            <person name="Smith A.G."/>
            <person name="Sprecher B.N."/>
            <person name="Wagner V."/>
            <person name="Wang W."/>
            <person name="Wang Z.-Y."/>
            <person name="Yan J."/>
            <person name="Yarish C."/>
            <person name="Zoeuner-Riek S."/>
            <person name="Zhuang Y."/>
            <person name="Zou Y."/>
            <person name="Lindquist E.A."/>
            <person name="Grimwood J."/>
            <person name="Barry K."/>
            <person name="Rokhsar D.S."/>
            <person name="Schmutz J."/>
            <person name="Stiller J.W."/>
            <person name="Grossman A.R."/>
            <person name="Prochnik S.E."/>
        </authorList>
    </citation>
    <scope>NUCLEOTIDE SEQUENCE [LARGE SCALE GENOMIC DNA]</scope>
    <source>
        <strain evidence="4">4086291</strain>
    </source>
</reference>
<comment type="similarity">
    <text evidence="1">Belongs to the SufE family.</text>
</comment>
<dbReference type="InterPro" id="IPR003808">
    <property type="entry name" value="Fe-S_metab-assoc_dom"/>
</dbReference>
<sequence>MAGDAGLALTPELNKLTSMFKAVPDAKLRYQQLLFFAKELAPMAEELKTPANKVPGCLSTVYLSATLDPAARTVSYVADSDAQLTKGLAALLLRGVNGCTPEAIAAIDPAFITESGLSVSLTPGRNNGFLNMLALVKSKATALGAAADAGASAVAARGGGMARPTTGGGHGRVRGRHVGGGGRSCDRPSRGAWRGGGAVNGGGGEGGWW</sequence>
<dbReference type="PANTHER" id="PTHR43597">
    <property type="entry name" value="SULFUR ACCEPTOR PROTEIN CSDE"/>
    <property type="match status" value="1"/>
</dbReference>
<evidence type="ECO:0000313" key="4">
    <source>
        <dbReference type="EMBL" id="OSX74469.1"/>
    </source>
</evidence>
<feature type="region of interest" description="Disordered" evidence="2">
    <location>
        <begin position="157"/>
        <end position="209"/>
    </location>
</feature>
<organism evidence="4 5">
    <name type="scientific">Porphyra umbilicalis</name>
    <name type="common">Purple laver</name>
    <name type="synonym">Red alga</name>
    <dbReference type="NCBI Taxonomy" id="2786"/>
    <lineage>
        <taxon>Eukaryota</taxon>
        <taxon>Rhodophyta</taxon>
        <taxon>Bangiophyceae</taxon>
        <taxon>Bangiales</taxon>
        <taxon>Bangiaceae</taxon>
        <taxon>Porphyra</taxon>
    </lineage>
</organism>
<gene>
    <name evidence="4" type="ORF">BU14_0288s0023</name>
</gene>
<dbReference type="Proteomes" id="UP000218209">
    <property type="component" value="Unassembled WGS sequence"/>
</dbReference>
<name>A0A1X6P0S2_PORUM</name>
<protein>
    <recommendedName>
        <fullName evidence="3">Fe-S metabolism associated domain-containing protein</fullName>
    </recommendedName>
</protein>